<keyword evidence="19" id="KW-1185">Reference proteome</keyword>
<dbReference type="GO" id="GO:0004523">
    <property type="term" value="F:RNA-DNA hybrid ribonuclease activity"/>
    <property type="evidence" value="ECO:0007669"/>
    <property type="project" value="UniProtKB-UniRule"/>
</dbReference>
<accession>A0A1H3VK10</accession>
<comment type="catalytic activity">
    <reaction evidence="1 14 15 16">
        <text>Endonucleolytic cleavage to 5'-phosphomonoester.</text>
        <dbReference type="EC" id="3.1.26.4"/>
    </reaction>
</comment>
<dbReference type="InterPro" id="IPR012337">
    <property type="entry name" value="RNaseH-like_sf"/>
</dbReference>
<dbReference type="GO" id="GO:0006298">
    <property type="term" value="P:mismatch repair"/>
    <property type="evidence" value="ECO:0007669"/>
    <property type="project" value="TreeGrafter"/>
</dbReference>
<name>A0A1H3VK10_9RHOB</name>
<comment type="cofactor">
    <cofactor evidence="2">
        <name>Mg(2+)</name>
        <dbReference type="ChEBI" id="CHEBI:18420"/>
    </cofactor>
</comment>
<dbReference type="STRING" id="89524.SAMN05444370_101129"/>
<evidence type="ECO:0000256" key="14">
    <source>
        <dbReference type="HAMAP-Rule" id="MF_00052"/>
    </source>
</evidence>
<dbReference type="GO" id="GO:0003723">
    <property type="term" value="F:RNA binding"/>
    <property type="evidence" value="ECO:0007669"/>
    <property type="project" value="UniProtKB-UniRule"/>
</dbReference>
<dbReference type="EMBL" id="FNQM01000001">
    <property type="protein sequence ID" value="SDZ74584.1"/>
    <property type="molecule type" value="Genomic_DNA"/>
</dbReference>
<dbReference type="SUPFAM" id="SSF53098">
    <property type="entry name" value="Ribonuclease H-like"/>
    <property type="match status" value="1"/>
</dbReference>
<dbReference type="PANTHER" id="PTHR10954:SF18">
    <property type="entry name" value="RIBONUCLEASE HII"/>
    <property type="match status" value="1"/>
</dbReference>
<keyword evidence="8 14" id="KW-0963">Cytoplasm</keyword>
<dbReference type="Gene3D" id="3.30.420.10">
    <property type="entry name" value="Ribonuclease H-like superfamily/Ribonuclease H"/>
    <property type="match status" value="1"/>
</dbReference>
<dbReference type="InterPro" id="IPR036397">
    <property type="entry name" value="RNaseH_sf"/>
</dbReference>
<protein>
    <recommendedName>
        <fullName evidence="7 14">Ribonuclease HII</fullName>
        <shortName evidence="14">RNase HII</shortName>
        <ecNumber evidence="6 14">3.1.26.4</ecNumber>
    </recommendedName>
</protein>
<dbReference type="InterPro" id="IPR024567">
    <property type="entry name" value="RNase_HII/HIII_dom"/>
</dbReference>
<evidence type="ECO:0000259" key="17">
    <source>
        <dbReference type="PROSITE" id="PS51975"/>
    </source>
</evidence>
<dbReference type="GO" id="GO:0043137">
    <property type="term" value="P:DNA replication, removal of RNA primer"/>
    <property type="evidence" value="ECO:0007669"/>
    <property type="project" value="TreeGrafter"/>
</dbReference>
<evidence type="ECO:0000256" key="4">
    <source>
        <dbReference type="ARBA" id="ARBA00004496"/>
    </source>
</evidence>
<keyword evidence="9 14" id="KW-0540">Nuclease</keyword>
<dbReference type="EC" id="3.1.26.4" evidence="6 14"/>
<dbReference type="Proteomes" id="UP000198703">
    <property type="component" value="Unassembled WGS sequence"/>
</dbReference>
<evidence type="ECO:0000256" key="8">
    <source>
        <dbReference type="ARBA" id="ARBA00022490"/>
    </source>
</evidence>
<comment type="subcellular location">
    <subcellularLocation>
        <location evidence="4 14">Cytoplasm</location>
    </subcellularLocation>
</comment>
<dbReference type="NCBIfam" id="NF000595">
    <property type="entry name" value="PRK00015.1-3"/>
    <property type="match status" value="1"/>
</dbReference>
<keyword evidence="13 14" id="KW-0464">Manganese</keyword>
<dbReference type="Pfam" id="PF01351">
    <property type="entry name" value="RNase_HII"/>
    <property type="match status" value="1"/>
</dbReference>
<evidence type="ECO:0000256" key="5">
    <source>
        <dbReference type="ARBA" id="ARBA00007383"/>
    </source>
</evidence>
<feature type="domain" description="RNase H type-2" evidence="17">
    <location>
        <begin position="23"/>
        <end position="224"/>
    </location>
</feature>
<evidence type="ECO:0000256" key="7">
    <source>
        <dbReference type="ARBA" id="ARBA00019179"/>
    </source>
</evidence>
<evidence type="ECO:0000256" key="11">
    <source>
        <dbReference type="ARBA" id="ARBA00022759"/>
    </source>
</evidence>
<comment type="cofactor">
    <cofactor evidence="14 15">
        <name>Mn(2+)</name>
        <dbReference type="ChEBI" id="CHEBI:29035"/>
    </cofactor>
    <cofactor evidence="14 15">
        <name>Mg(2+)</name>
        <dbReference type="ChEBI" id="CHEBI:18420"/>
    </cofactor>
    <text evidence="14 15">Manganese or magnesium. Binds 1 divalent metal ion per monomer in the absence of substrate. May bind a second metal ion after substrate binding.</text>
</comment>
<reference evidence="18 19" key="1">
    <citation type="submission" date="2016-10" db="EMBL/GenBank/DDBJ databases">
        <authorList>
            <person name="de Groot N.N."/>
        </authorList>
    </citation>
    <scope>NUCLEOTIDE SEQUENCE [LARGE SCALE GENOMIC DNA]</scope>
    <source>
        <strain evidence="18 19">DSM 15345</strain>
    </source>
</reference>
<evidence type="ECO:0000256" key="9">
    <source>
        <dbReference type="ARBA" id="ARBA00022722"/>
    </source>
</evidence>
<keyword evidence="12 14" id="KW-0378">Hydrolase</keyword>
<evidence type="ECO:0000313" key="19">
    <source>
        <dbReference type="Proteomes" id="UP000198703"/>
    </source>
</evidence>
<comment type="similarity">
    <text evidence="5 14 16">Belongs to the RNase HII family.</text>
</comment>
<keyword evidence="11 14" id="KW-0255">Endonuclease</keyword>
<dbReference type="GO" id="GO:0005737">
    <property type="term" value="C:cytoplasm"/>
    <property type="evidence" value="ECO:0007669"/>
    <property type="project" value="UniProtKB-SubCell"/>
</dbReference>
<evidence type="ECO:0000256" key="16">
    <source>
        <dbReference type="RuleBase" id="RU003515"/>
    </source>
</evidence>
<gene>
    <name evidence="14" type="primary">rnhB</name>
    <name evidence="18" type="ORF">SAMN05444370_101129</name>
</gene>
<evidence type="ECO:0000256" key="10">
    <source>
        <dbReference type="ARBA" id="ARBA00022723"/>
    </source>
</evidence>
<evidence type="ECO:0000256" key="1">
    <source>
        <dbReference type="ARBA" id="ARBA00000077"/>
    </source>
</evidence>
<dbReference type="GO" id="GO:0032299">
    <property type="term" value="C:ribonuclease H2 complex"/>
    <property type="evidence" value="ECO:0007669"/>
    <property type="project" value="TreeGrafter"/>
</dbReference>
<dbReference type="InterPro" id="IPR001352">
    <property type="entry name" value="RNase_HII/HIII"/>
</dbReference>
<dbReference type="PANTHER" id="PTHR10954">
    <property type="entry name" value="RIBONUCLEASE H2 SUBUNIT A"/>
    <property type="match status" value="1"/>
</dbReference>
<dbReference type="HAMAP" id="MF_00052_B">
    <property type="entry name" value="RNase_HII_B"/>
    <property type="match status" value="1"/>
</dbReference>
<dbReference type="RefSeq" id="WP_217632064.1">
    <property type="nucleotide sequence ID" value="NZ_FNQM01000001.1"/>
</dbReference>
<feature type="binding site" evidence="14 15">
    <location>
        <position position="129"/>
    </location>
    <ligand>
        <name>a divalent metal cation</name>
        <dbReference type="ChEBI" id="CHEBI:60240"/>
    </ligand>
</feature>
<evidence type="ECO:0000256" key="3">
    <source>
        <dbReference type="ARBA" id="ARBA00004065"/>
    </source>
</evidence>
<dbReference type="InterPro" id="IPR022898">
    <property type="entry name" value="RNase_HII"/>
</dbReference>
<feature type="binding site" evidence="14 15">
    <location>
        <position position="30"/>
    </location>
    <ligand>
        <name>a divalent metal cation</name>
        <dbReference type="ChEBI" id="CHEBI:60240"/>
    </ligand>
</feature>
<dbReference type="AlphaFoldDB" id="A0A1H3VK10"/>
<organism evidence="18 19">
    <name type="scientific">Rubrimonas cliftonensis</name>
    <dbReference type="NCBI Taxonomy" id="89524"/>
    <lineage>
        <taxon>Bacteria</taxon>
        <taxon>Pseudomonadati</taxon>
        <taxon>Pseudomonadota</taxon>
        <taxon>Alphaproteobacteria</taxon>
        <taxon>Rhodobacterales</taxon>
        <taxon>Paracoccaceae</taxon>
        <taxon>Rubrimonas</taxon>
    </lineage>
</organism>
<dbReference type="CDD" id="cd07182">
    <property type="entry name" value="RNase_HII_bacteria_HII_like"/>
    <property type="match status" value="1"/>
</dbReference>
<comment type="function">
    <text evidence="3 14 16">Endonuclease that specifically degrades the RNA of RNA-DNA hybrids.</text>
</comment>
<sequence length="224" mass="23444">MARGAGPDFSLETAARDVLGRAADLCGVDEAGRGPWAGPVAAAAVILDPRLPPERLPEGMDDSKRMTPRARARVAAELRALEAEGRAAIGIGWAEVAEIDALRIVAACDRAMARAVAALPLRPALALVDGLRAPSLGCPAEAVVRGDGRSLSIAAASVVAKVARDALMERLAADWPGYGWETNRGYGAAAHRAGLLALGLTPHHRLSFRPVHNIWCARGLNYGK</sequence>
<evidence type="ECO:0000256" key="13">
    <source>
        <dbReference type="ARBA" id="ARBA00023211"/>
    </source>
</evidence>
<evidence type="ECO:0000256" key="6">
    <source>
        <dbReference type="ARBA" id="ARBA00012180"/>
    </source>
</evidence>
<dbReference type="GO" id="GO:0030145">
    <property type="term" value="F:manganese ion binding"/>
    <property type="evidence" value="ECO:0007669"/>
    <property type="project" value="UniProtKB-UniRule"/>
</dbReference>
<evidence type="ECO:0000256" key="12">
    <source>
        <dbReference type="ARBA" id="ARBA00022801"/>
    </source>
</evidence>
<feature type="binding site" evidence="14 15">
    <location>
        <position position="29"/>
    </location>
    <ligand>
        <name>a divalent metal cation</name>
        <dbReference type="ChEBI" id="CHEBI:60240"/>
    </ligand>
</feature>
<proteinExistence type="inferred from homology"/>
<keyword evidence="10 14" id="KW-0479">Metal-binding</keyword>
<dbReference type="PROSITE" id="PS51975">
    <property type="entry name" value="RNASE_H_2"/>
    <property type="match status" value="1"/>
</dbReference>
<evidence type="ECO:0000256" key="15">
    <source>
        <dbReference type="PROSITE-ProRule" id="PRU01319"/>
    </source>
</evidence>
<evidence type="ECO:0000313" key="18">
    <source>
        <dbReference type="EMBL" id="SDZ74584.1"/>
    </source>
</evidence>
<evidence type="ECO:0000256" key="2">
    <source>
        <dbReference type="ARBA" id="ARBA00001946"/>
    </source>
</evidence>